<sequence>MKSVFKLANWFYRALKGQSNILSMPEGLPPRPAEAEAFAVMAAEEVGGNAADFFQRARSIRDLASWVLSSGIIQESTPVWDVMHHIIREATGALNWSRATLIAGYIKLYFQISHHCLTRAPEGEPLRPVEEETLVEAKREGGHATLSLHALVYDALQLDY</sequence>
<organism evidence="1 2">
    <name type="scientific">Trifolium subterraneum</name>
    <name type="common">Subterranean clover</name>
    <dbReference type="NCBI Taxonomy" id="3900"/>
    <lineage>
        <taxon>Eukaryota</taxon>
        <taxon>Viridiplantae</taxon>
        <taxon>Streptophyta</taxon>
        <taxon>Embryophyta</taxon>
        <taxon>Tracheophyta</taxon>
        <taxon>Spermatophyta</taxon>
        <taxon>Magnoliopsida</taxon>
        <taxon>eudicotyledons</taxon>
        <taxon>Gunneridae</taxon>
        <taxon>Pentapetalae</taxon>
        <taxon>rosids</taxon>
        <taxon>fabids</taxon>
        <taxon>Fabales</taxon>
        <taxon>Fabaceae</taxon>
        <taxon>Papilionoideae</taxon>
        <taxon>50 kb inversion clade</taxon>
        <taxon>NPAAA clade</taxon>
        <taxon>Hologalegina</taxon>
        <taxon>IRL clade</taxon>
        <taxon>Trifolieae</taxon>
        <taxon>Trifolium</taxon>
    </lineage>
</organism>
<proteinExistence type="predicted"/>
<protein>
    <submittedName>
        <fullName evidence="1">Uncharacterized protein</fullName>
    </submittedName>
</protein>
<evidence type="ECO:0000313" key="2">
    <source>
        <dbReference type="Proteomes" id="UP000242715"/>
    </source>
</evidence>
<dbReference type="EMBL" id="DF973451">
    <property type="protein sequence ID" value="GAU31279.1"/>
    <property type="molecule type" value="Genomic_DNA"/>
</dbReference>
<gene>
    <name evidence="1" type="ORF">TSUD_39590</name>
</gene>
<accession>A0A2Z6NHU6</accession>
<evidence type="ECO:0000313" key="1">
    <source>
        <dbReference type="EMBL" id="GAU31279.1"/>
    </source>
</evidence>
<reference evidence="2" key="1">
    <citation type="journal article" date="2017" name="Front. Plant Sci.">
        <title>Climate Clever Clovers: New Paradigm to Reduce the Environmental Footprint of Ruminants by Breeding Low Methanogenic Forages Utilizing Haplotype Variation.</title>
        <authorList>
            <person name="Kaur P."/>
            <person name="Appels R."/>
            <person name="Bayer P.E."/>
            <person name="Keeble-Gagnere G."/>
            <person name="Wang J."/>
            <person name="Hirakawa H."/>
            <person name="Shirasawa K."/>
            <person name="Vercoe P."/>
            <person name="Stefanova K."/>
            <person name="Durmic Z."/>
            <person name="Nichols P."/>
            <person name="Revell C."/>
            <person name="Isobe S.N."/>
            <person name="Edwards D."/>
            <person name="Erskine W."/>
        </authorList>
    </citation>
    <scope>NUCLEOTIDE SEQUENCE [LARGE SCALE GENOMIC DNA]</scope>
    <source>
        <strain evidence="2">cv. Daliak</strain>
    </source>
</reference>
<name>A0A2Z6NHU6_TRISU</name>
<keyword evidence="2" id="KW-1185">Reference proteome</keyword>
<dbReference type="AlphaFoldDB" id="A0A2Z6NHU6"/>
<dbReference type="Proteomes" id="UP000242715">
    <property type="component" value="Unassembled WGS sequence"/>
</dbReference>